<keyword evidence="6" id="KW-0732">Signal</keyword>
<evidence type="ECO:0000256" key="6">
    <source>
        <dbReference type="RuleBase" id="RU367011"/>
    </source>
</evidence>
<dbReference type="InterPro" id="IPR036398">
    <property type="entry name" value="CA_dom_sf"/>
</dbReference>
<feature type="chain" id="PRO_5035960845" description="Carbonic anhydrase" evidence="6">
    <location>
        <begin position="31"/>
        <end position="272"/>
    </location>
</feature>
<feature type="domain" description="Alpha-carbonic anhydrase" evidence="7">
    <location>
        <begin position="32"/>
        <end position="270"/>
    </location>
</feature>
<dbReference type="PROSITE" id="PS51144">
    <property type="entry name" value="ALPHA_CA_2"/>
    <property type="match status" value="1"/>
</dbReference>
<evidence type="ECO:0000256" key="2">
    <source>
        <dbReference type="ARBA" id="ARBA00012925"/>
    </source>
</evidence>
<evidence type="ECO:0000256" key="5">
    <source>
        <dbReference type="ARBA" id="ARBA00023239"/>
    </source>
</evidence>
<name>A0A8T0IKF1_CERPU</name>
<dbReference type="InterPro" id="IPR041891">
    <property type="entry name" value="Alpha_CA_prokaryot-like"/>
</dbReference>
<dbReference type="EMBL" id="CM026423">
    <property type="protein sequence ID" value="KAG0583346.1"/>
    <property type="molecule type" value="Genomic_DNA"/>
</dbReference>
<dbReference type="Proteomes" id="UP000822688">
    <property type="component" value="Chromosome 3"/>
</dbReference>
<reference evidence="8" key="1">
    <citation type="submission" date="2020-06" db="EMBL/GenBank/DDBJ databases">
        <title>WGS assembly of Ceratodon purpureus strain R40.</title>
        <authorList>
            <person name="Carey S.B."/>
            <person name="Jenkins J."/>
            <person name="Shu S."/>
            <person name="Lovell J.T."/>
            <person name="Sreedasyam A."/>
            <person name="Maumus F."/>
            <person name="Tiley G.P."/>
            <person name="Fernandez-Pozo N."/>
            <person name="Barry K."/>
            <person name="Chen C."/>
            <person name="Wang M."/>
            <person name="Lipzen A."/>
            <person name="Daum C."/>
            <person name="Saski C.A."/>
            <person name="Payton A.C."/>
            <person name="Mcbreen J.C."/>
            <person name="Conrad R.E."/>
            <person name="Kollar L.M."/>
            <person name="Olsson S."/>
            <person name="Huttunen S."/>
            <person name="Landis J.B."/>
            <person name="Wickett N.J."/>
            <person name="Johnson M.G."/>
            <person name="Rensing S.A."/>
            <person name="Grimwood J."/>
            <person name="Schmutz J."/>
            <person name="Mcdaniel S.F."/>
        </authorList>
    </citation>
    <scope>NUCLEOTIDE SEQUENCE</scope>
    <source>
        <strain evidence="8">R40</strain>
    </source>
</reference>
<dbReference type="CDD" id="cd03124">
    <property type="entry name" value="alpha_CA_prokaryotic_like"/>
    <property type="match status" value="1"/>
</dbReference>
<evidence type="ECO:0000256" key="1">
    <source>
        <dbReference type="ARBA" id="ARBA00001947"/>
    </source>
</evidence>
<comment type="similarity">
    <text evidence="6">Belongs to the alpha-carbonic anhydrase family.</text>
</comment>
<comment type="cofactor">
    <cofactor evidence="1 6">
        <name>Zn(2+)</name>
        <dbReference type="ChEBI" id="CHEBI:29105"/>
    </cofactor>
</comment>
<keyword evidence="9" id="KW-1185">Reference proteome</keyword>
<comment type="caution">
    <text evidence="8">The sequence shown here is derived from an EMBL/GenBank/DDBJ whole genome shotgun (WGS) entry which is preliminary data.</text>
</comment>
<dbReference type="GO" id="GO:0004089">
    <property type="term" value="F:carbonate dehydratase activity"/>
    <property type="evidence" value="ECO:0007669"/>
    <property type="project" value="UniProtKB-UniRule"/>
</dbReference>
<dbReference type="InterPro" id="IPR001148">
    <property type="entry name" value="CA_dom"/>
</dbReference>
<comment type="function">
    <text evidence="6">Reversible hydration of carbon dioxide.</text>
</comment>
<dbReference type="Pfam" id="PF00194">
    <property type="entry name" value="Carb_anhydrase"/>
    <property type="match status" value="1"/>
</dbReference>
<dbReference type="SMART" id="SM01057">
    <property type="entry name" value="Carb_anhydrase"/>
    <property type="match status" value="1"/>
</dbReference>
<dbReference type="GO" id="GO:0006730">
    <property type="term" value="P:one-carbon metabolic process"/>
    <property type="evidence" value="ECO:0007669"/>
    <property type="project" value="TreeGrafter"/>
</dbReference>
<dbReference type="EC" id="4.2.1.1" evidence="2 6"/>
<evidence type="ECO:0000256" key="3">
    <source>
        <dbReference type="ARBA" id="ARBA00022723"/>
    </source>
</evidence>
<feature type="signal peptide" evidence="6">
    <location>
        <begin position="1"/>
        <end position="30"/>
    </location>
</feature>
<dbReference type="InterPro" id="IPR023561">
    <property type="entry name" value="Carbonic_anhydrase_a-class"/>
</dbReference>
<gene>
    <name evidence="8" type="ORF">KC19_3G128900</name>
</gene>
<dbReference type="Gene3D" id="3.10.200.10">
    <property type="entry name" value="Alpha carbonic anhydrase"/>
    <property type="match status" value="1"/>
</dbReference>
<keyword evidence="5 6" id="KW-0456">Lyase</keyword>
<evidence type="ECO:0000256" key="4">
    <source>
        <dbReference type="ARBA" id="ARBA00022833"/>
    </source>
</evidence>
<proteinExistence type="inferred from homology"/>
<dbReference type="GO" id="GO:0008270">
    <property type="term" value="F:zinc ion binding"/>
    <property type="evidence" value="ECO:0007669"/>
    <property type="project" value="UniProtKB-UniRule"/>
</dbReference>
<dbReference type="SUPFAM" id="SSF51069">
    <property type="entry name" value="Carbonic anhydrase"/>
    <property type="match status" value="1"/>
</dbReference>
<accession>A0A8T0IKF1</accession>
<evidence type="ECO:0000313" key="9">
    <source>
        <dbReference type="Proteomes" id="UP000822688"/>
    </source>
</evidence>
<evidence type="ECO:0000259" key="7">
    <source>
        <dbReference type="PROSITE" id="PS51144"/>
    </source>
</evidence>
<protein>
    <recommendedName>
        <fullName evidence="2 6">Carbonic anhydrase</fullName>
        <ecNumber evidence="2 6">4.2.1.1</ecNumber>
    </recommendedName>
</protein>
<organism evidence="8 9">
    <name type="scientific">Ceratodon purpureus</name>
    <name type="common">Fire moss</name>
    <name type="synonym">Dicranum purpureum</name>
    <dbReference type="NCBI Taxonomy" id="3225"/>
    <lineage>
        <taxon>Eukaryota</taxon>
        <taxon>Viridiplantae</taxon>
        <taxon>Streptophyta</taxon>
        <taxon>Embryophyta</taxon>
        <taxon>Bryophyta</taxon>
        <taxon>Bryophytina</taxon>
        <taxon>Bryopsida</taxon>
        <taxon>Dicranidae</taxon>
        <taxon>Pseudoditrichales</taxon>
        <taxon>Ditrichaceae</taxon>
        <taxon>Ceratodon</taxon>
    </lineage>
</organism>
<keyword evidence="4 6" id="KW-0862">Zinc</keyword>
<dbReference type="AlphaFoldDB" id="A0A8T0IKF1"/>
<keyword evidence="3 6" id="KW-0479">Metal-binding</keyword>
<evidence type="ECO:0000313" key="8">
    <source>
        <dbReference type="EMBL" id="KAG0583346.1"/>
    </source>
</evidence>
<comment type="catalytic activity">
    <reaction evidence="6">
        <text>hydrogencarbonate + H(+) = CO2 + H2O</text>
        <dbReference type="Rhea" id="RHEA:10748"/>
        <dbReference type="ChEBI" id="CHEBI:15377"/>
        <dbReference type="ChEBI" id="CHEBI:15378"/>
        <dbReference type="ChEBI" id="CHEBI:16526"/>
        <dbReference type="ChEBI" id="CHEBI:17544"/>
        <dbReference type="EC" id="4.2.1.1"/>
    </reaction>
</comment>
<dbReference type="PROSITE" id="PS00162">
    <property type="entry name" value="ALPHA_CA_1"/>
    <property type="match status" value="1"/>
</dbReference>
<sequence length="272" mass="30509">MASQQKRLGSWTLAVFLCVHISLSIGAVQAEERFDYGGYPNGPDYWGKLDFPKNKDCSDGKHQSPMMITPNIMVSNSSLGNLDAHYSEEPVDATIKINEGYGVELTLNDSTSTLQIDGITYRPAQMHFHMGSEHKLLGHSFPMELHIVHVKKNEEGVVTHRAVVAFLFAKGKHDNPFLAQFVDKLPLADSFGEDPMTIDPITYPKLQKSYARYQGSLTTPPCSEGITWTVMLWDFPTISERQLELFKAAMPTANARPLQNCHERKLEIHTDS</sequence>
<dbReference type="PANTHER" id="PTHR18952">
    <property type="entry name" value="CARBONIC ANHYDRASE"/>
    <property type="match status" value="1"/>
</dbReference>
<dbReference type="PANTHER" id="PTHR18952:SF208">
    <property type="entry name" value="CARBONIC ANHYDRASE XA-RELATED"/>
    <property type="match status" value="1"/>
</dbReference>
<dbReference type="InterPro" id="IPR018338">
    <property type="entry name" value="Carbonic_anhydrase_a-class_CS"/>
</dbReference>